<sequence>MSNQFEKPDVIDAALNSQVAKLSMAEDVEMTETLQTERTKAANEDNSQREMLNSGVKNSEENVMSVHDCIQATKEELKKVQQDMRKFVRMQGNPTQESLREEDLLQEQAKRLKNRLEILNDEKAMEEEEANERRGGNAKSSGPKKGNLTFSMDDVPRFQIKAMNKEYFPGRVMFEDVNSFTVAYELFLRVAGLENDEGWKLYLNVAFHSSFDFWVKNKLDLAKTWPEAKKILEEKFNSNISRGKARLNMCFMKIGDGESVEEYSMRFLKEAAKAGFSGEDTTLAEIFLSGLPHAWYQFIFTNLSNEPEDASFEKTVEQITKAAKKVAIVATNKGSTEQEGKGRVAIIRPGNLGAKNLPFRATNNGPRHLEATAPRDRACRYCSNPFFRGHVCEQYYLANPEKRPENKVLHKNIAVNMASTGKGLFKSKWAPRPNRPNNNNNNSGSNNSGFKEPSQRQINDAMNMESNPDPYDNDDCKLIETKEELCSPSRKILTPIVIEHIKLMAIYPKRVGRTEPLSVVYGNAPFCCSHQFEVVDFPDHIAAEADILLGTDIFDKLDIRLTGIAYRYPIEFEENLTEPQDLNFDTHNYYNPEN</sequence>
<comment type="caution">
    <text evidence="2">The sequence shown here is derived from an EMBL/GenBank/DDBJ whole genome shotgun (WGS) entry which is preliminary data.</text>
</comment>
<dbReference type="EMBL" id="JAEPRD010000528">
    <property type="protein sequence ID" value="KAG2190873.1"/>
    <property type="molecule type" value="Genomic_DNA"/>
</dbReference>
<evidence type="ECO:0000256" key="1">
    <source>
        <dbReference type="SAM" id="MobiDB-lite"/>
    </source>
</evidence>
<name>A0A8H7QFS7_9FUNG</name>
<keyword evidence="3" id="KW-1185">Reference proteome</keyword>
<gene>
    <name evidence="2" type="ORF">INT47_013070</name>
</gene>
<dbReference type="Proteomes" id="UP000603453">
    <property type="component" value="Unassembled WGS sequence"/>
</dbReference>
<reference evidence="2" key="1">
    <citation type="submission" date="2020-12" db="EMBL/GenBank/DDBJ databases">
        <title>Metabolic potential, ecology and presence of endohyphal bacteria is reflected in genomic diversity of Mucoromycotina.</title>
        <authorList>
            <person name="Muszewska A."/>
            <person name="Okrasinska A."/>
            <person name="Steczkiewicz K."/>
            <person name="Drgas O."/>
            <person name="Orlowska M."/>
            <person name="Perlinska-Lenart U."/>
            <person name="Aleksandrzak-Piekarczyk T."/>
            <person name="Szatraj K."/>
            <person name="Zielenkiewicz U."/>
            <person name="Pilsyk S."/>
            <person name="Malc E."/>
            <person name="Mieczkowski P."/>
            <person name="Kruszewska J.S."/>
            <person name="Biernat P."/>
            <person name="Pawlowska J."/>
        </authorList>
    </citation>
    <scope>NUCLEOTIDE SEQUENCE</scope>
    <source>
        <strain evidence="2">WA0000017839</strain>
    </source>
</reference>
<evidence type="ECO:0000313" key="2">
    <source>
        <dbReference type="EMBL" id="KAG2190873.1"/>
    </source>
</evidence>
<feature type="region of interest" description="Disordered" evidence="1">
    <location>
        <begin position="122"/>
        <end position="148"/>
    </location>
</feature>
<proteinExistence type="predicted"/>
<evidence type="ECO:0008006" key="4">
    <source>
        <dbReference type="Google" id="ProtNLM"/>
    </source>
</evidence>
<feature type="compositionally biased region" description="Low complexity" evidence="1">
    <location>
        <begin position="431"/>
        <end position="449"/>
    </location>
</feature>
<feature type="non-terminal residue" evidence="2">
    <location>
        <position position="1"/>
    </location>
</feature>
<feature type="region of interest" description="Disordered" evidence="1">
    <location>
        <begin position="424"/>
        <end position="455"/>
    </location>
</feature>
<organism evidence="2 3">
    <name type="scientific">Mucor saturninus</name>
    <dbReference type="NCBI Taxonomy" id="64648"/>
    <lineage>
        <taxon>Eukaryota</taxon>
        <taxon>Fungi</taxon>
        <taxon>Fungi incertae sedis</taxon>
        <taxon>Mucoromycota</taxon>
        <taxon>Mucoromycotina</taxon>
        <taxon>Mucoromycetes</taxon>
        <taxon>Mucorales</taxon>
        <taxon>Mucorineae</taxon>
        <taxon>Mucoraceae</taxon>
        <taxon>Mucor</taxon>
    </lineage>
</organism>
<protein>
    <recommendedName>
        <fullName evidence="4">Retrotransposon gag domain-containing protein</fullName>
    </recommendedName>
</protein>
<evidence type="ECO:0000313" key="3">
    <source>
        <dbReference type="Proteomes" id="UP000603453"/>
    </source>
</evidence>
<accession>A0A8H7QFS7</accession>
<dbReference type="AlphaFoldDB" id="A0A8H7QFS7"/>
<dbReference type="OrthoDB" id="10597675at2759"/>